<keyword evidence="7 14" id="KW-0812">Transmembrane</keyword>
<protein>
    <recommendedName>
        <fullName evidence="3">histidine kinase</fullName>
        <ecNumber evidence="3">2.7.13.3</ecNumber>
    </recommendedName>
</protein>
<evidence type="ECO:0000256" key="3">
    <source>
        <dbReference type="ARBA" id="ARBA00012438"/>
    </source>
</evidence>
<gene>
    <name evidence="17" type="ORF">NM125_07390</name>
</gene>
<keyword evidence="10" id="KW-0067">ATP-binding</keyword>
<dbReference type="Gene3D" id="3.30.565.10">
    <property type="entry name" value="Histidine kinase-like ATPase, C-terminal domain"/>
    <property type="match status" value="1"/>
</dbReference>
<dbReference type="GO" id="GO:0005524">
    <property type="term" value="F:ATP binding"/>
    <property type="evidence" value="ECO:0007669"/>
    <property type="project" value="UniProtKB-KW"/>
</dbReference>
<evidence type="ECO:0000259" key="16">
    <source>
        <dbReference type="PROSITE" id="PS50885"/>
    </source>
</evidence>
<feature type="domain" description="Histidine kinase" evidence="15">
    <location>
        <begin position="251"/>
        <end position="466"/>
    </location>
</feature>
<evidence type="ECO:0000256" key="2">
    <source>
        <dbReference type="ARBA" id="ARBA00004651"/>
    </source>
</evidence>
<dbReference type="InterPro" id="IPR005467">
    <property type="entry name" value="His_kinase_dom"/>
</dbReference>
<evidence type="ECO:0000313" key="18">
    <source>
        <dbReference type="Proteomes" id="UP001139125"/>
    </source>
</evidence>
<dbReference type="AlphaFoldDB" id="A0A9X2RH24"/>
<dbReference type="Gene3D" id="1.10.287.130">
    <property type="match status" value="1"/>
</dbReference>
<comment type="subcellular location">
    <subcellularLocation>
        <location evidence="2">Cell membrane</location>
        <topology evidence="2">Multi-pass membrane protein</topology>
    </subcellularLocation>
</comment>
<dbReference type="CDD" id="cd00075">
    <property type="entry name" value="HATPase"/>
    <property type="match status" value="1"/>
</dbReference>
<dbReference type="InterPro" id="IPR003660">
    <property type="entry name" value="HAMP_dom"/>
</dbReference>
<dbReference type="PANTHER" id="PTHR45528">
    <property type="entry name" value="SENSOR HISTIDINE KINASE CPXA"/>
    <property type="match status" value="1"/>
</dbReference>
<dbReference type="SMART" id="SM00388">
    <property type="entry name" value="HisKA"/>
    <property type="match status" value="1"/>
</dbReference>
<dbReference type="InterPro" id="IPR050398">
    <property type="entry name" value="HssS/ArlS-like"/>
</dbReference>
<keyword evidence="8" id="KW-0547">Nucleotide-binding</keyword>
<keyword evidence="18" id="KW-1185">Reference proteome</keyword>
<comment type="catalytic activity">
    <reaction evidence="1">
        <text>ATP + protein L-histidine = ADP + protein N-phospho-L-histidine.</text>
        <dbReference type="EC" id="2.7.13.3"/>
    </reaction>
</comment>
<dbReference type="EC" id="2.7.13.3" evidence="3"/>
<dbReference type="SUPFAM" id="SSF47384">
    <property type="entry name" value="Homodimeric domain of signal transducing histidine kinase"/>
    <property type="match status" value="1"/>
</dbReference>
<sequence length="468" mass="53563">MKIRSKLAWTYIILLIIGIITISAYSILTIRSFLLDEGVEQFERDALSLALAAGSFKDNALFDDKIQRQARLSKYEMAVYDRGGVRFLTFPDSAFEDVEPYLNEDLLTELEREDGDPIVRSDENPEKLIAYVDLGQSDNAAQYLRISQDKRQYYAAVASIRHIIYAGMFFSIAAVIVVSILFARYMAAPIQRLNEAALDIAKGNLDRKIDLNRNDEFGTLADSLNHMARTLRADNEKLKMLNEKQSQFFADITHEVRNPLHTISGALEMLELKNLQPEKKKQYMLTAQKQIKRVARLFEDIKTLQRYDFDENFINREVFDLKEIIDEALMMYEPIAQEKGLQLKAANLKSFMVNADPNKMEQVVDNLISNAIKYTQEGEVEVGLKQMDERVEVYVKDTGPGIGEEHLDRLFDRFYRTDKARSRDKGGTGLGLSVVKGILNAHQSDIKVESEEGVGSRFYFRIPIYENS</sequence>
<dbReference type="InterPro" id="IPR036890">
    <property type="entry name" value="HATPase_C_sf"/>
</dbReference>
<dbReference type="EMBL" id="JANDBC010000001">
    <property type="protein sequence ID" value="MCP9291404.1"/>
    <property type="molecule type" value="Genomic_DNA"/>
</dbReference>
<comment type="caution">
    <text evidence="17">The sequence shown here is derived from an EMBL/GenBank/DDBJ whole genome shotgun (WGS) entry which is preliminary data.</text>
</comment>
<dbReference type="InterPro" id="IPR036097">
    <property type="entry name" value="HisK_dim/P_sf"/>
</dbReference>
<proteinExistence type="predicted"/>
<keyword evidence="11 14" id="KW-1133">Transmembrane helix</keyword>
<dbReference type="SUPFAM" id="SSF55874">
    <property type="entry name" value="ATPase domain of HSP90 chaperone/DNA topoisomerase II/histidine kinase"/>
    <property type="match status" value="1"/>
</dbReference>
<dbReference type="RefSeq" id="WP_255134271.1">
    <property type="nucleotide sequence ID" value="NZ_JANDBC010000001.1"/>
</dbReference>
<dbReference type="CDD" id="cd06225">
    <property type="entry name" value="HAMP"/>
    <property type="match status" value="1"/>
</dbReference>
<keyword evidence="6" id="KW-0808">Transferase</keyword>
<evidence type="ECO:0000256" key="8">
    <source>
        <dbReference type="ARBA" id="ARBA00022741"/>
    </source>
</evidence>
<dbReference type="CDD" id="cd00082">
    <property type="entry name" value="HisKA"/>
    <property type="match status" value="1"/>
</dbReference>
<dbReference type="SUPFAM" id="SSF158472">
    <property type="entry name" value="HAMP domain-like"/>
    <property type="match status" value="1"/>
</dbReference>
<dbReference type="PANTHER" id="PTHR45528:SF1">
    <property type="entry name" value="SENSOR HISTIDINE KINASE CPXA"/>
    <property type="match status" value="1"/>
</dbReference>
<evidence type="ECO:0000313" key="17">
    <source>
        <dbReference type="EMBL" id="MCP9291404.1"/>
    </source>
</evidence>
<evidence type="ECO:0000256" key="6">
    <source>
        <dbReference type="ARBA" id="ARBA00022679"/>
    </source>
</evidence>
<dbReference type="PRINTS" id="PR00344">
    <property type="entry name" value="BCTRLSENSOR"/>
</dbReference>
<evidence type="ECO:0000256" key="10">
    <source>
        <dbReference type="ARBA" id="ARBA00022840"/>
    </source>
</evidence>
<name>A0A9X2RH24_9BACT</name>
<reference evidence="17" key="1">
    <citation type="submission" date="2022-06" db="EMBL/GenBank/DDBJ databases">
        <title>Gracilimonas sp. CAU 1638 isolated from sea sediment.</title>
        <authorList>
            <person name="Kim W."/>
        </authorList>
    </citation>
    <scope>NUCLEOTIDE SEQUENCE</scope>
    <source>
        <strain evidence="17">CAU 1638</strain>
    </source>
</reference>
<dbReference type="InterPro" id="IPR003661">
    <property type="entry name" value="HisK_dim/P_dom"/>
</dbReference>
<dbReference type="SMART" id="SM00387">
    <property type="entry name" value="HATPase_c"/>
    <property type="match status" value="1"/>
</dbReference>
<keyword evidence="4" id="KW-1003">Cell membrane</keyword>
<keyword evidence="12" id="KW-0902">Two-component regulatory system</keyword>
<dbReference type="Pfam" id="PF02518">
    <property type="entry name" value="HATPase_c"/>
    <property type="match status" value="1"/>
</dbReference>
<feature type="transmembrane region" description="Helical" evidence="14">
    <location>
        <begin position="7"/>
        <end position="28"/>
    </location>
</feature>
<dbReference type="InterPro" id="IPR003594">
    <property type="entry name" value="HATPase_dom"/>
</dbReference>
<evidence type="ECO:0000256" key="13">
    <source>
        <dbReference type="ARBA" id="ARBA00023136"/>
    </source>
</evidence>
<feature type="domain" description="HAMP" evidence="16">
    <location>
        <begin position="184"/>
        <end position="236"/>
    </location>
</feature>
<feature type="transmembrane region" description="Helical" evidence="14">
    <location>
        <begin position="163"/>
        <end position="183"/>
    </location>
</feature>
<evidence type="ECO:0000256" key="9">
    <source>
        <dbReference type="ARBA" id="ARBA00022777"/>
    </source>
</evidence>
<evidence type="ECO:0000256" key="1">
    <source>
        <dbReference type="ARBA" id="ARBA00000085"/>
    </source>
</evidence>
<keyword evidence="9 17" id="KW-0418">Kinase</keyword>
<dbReference type="GO" id="GO:0005886">
    <property type="term" value="C:plasma membrane"/>
    <property type="evidence" value="ECO:0007669"/>
    <property type="project" value="UniProtKB-SubCell"/>
</dbReference>
<keyword evidence="5" id="KW-0597">Phosphoprotein</keyword>
<evidence type="ECO:0000256" key="12">
    <source>
        <dbReference type="ARBA" id="ARBA00023012"/>
    </source>
</evidence>
<evidence type="ECO:0000256" key="5">
    <source>
        <dbReference type="ARBA" id="ARBA00022553"/>
    </source>
</evidence>
<dbReference type="GO" id="GO:0000155">
    <property type="term" value="F:phosphorelay sensor kinase activity"/>
    <property type="evidence" value="ECO:0007669"/>
    <property type="project" value="InterPro"/>
</dbReference>
<dbReference type="Pfam" id="PF00672">
    <property type="entry name" value="HAMP"/>
    <property type="match status" value="1"/>
</dbReference>
<dbReference type="Pfam" id="PF00512">
    <property type="entry name" value="HisKA"/>
    <property type="match status" value="1"/>
</dbReference>
<keyword evidence="13 14" id="KW-0472">Membrane</keyword>
<dbReference type="InterPro" id="IPR004358">
    <property type="entry name" value="Sig_transdc_His_kin-like_C"/>
</dbReference>
<accession>A0A9X2RH24</accession>
<evidence type="ECO:0000256" key="7">
    <source>
        <dbReference type="ARBA" id="ARBA00022692"/>
    </source>
</evidence>
<dbReference type="FunFam" id="3.30.565.10:FF:000006">
    <property type="entry name" value="Sensor histidine kinase WalK"/>
    <property type="match status" value="1"/>
</dbReference>
<dbReference type="PROSITE" id="PS50885">
    <property type="entry name" value="HAMP"/>
    <property type="match status" value="1"/>
</dbReference>
<evidence type="ECO:0000259" key="15">
    <source>
        <dbReference type="PROSITE" id="PS50109"/>
    </source>
</evidence>
<evidence type="ECO:0000256" key="14">
    <source>
        <dbReference type="SAM" id="Phobius"/>
    </source>
</evidence>
<evidence type="ECO:0000256" key="11">
    <source>
        <dbReference type="ARBA" id="ARBA00022989"/>
    </source>
</evidence>
<evidence type="ECO:0000256" key="4">
    <source>
        <dbReference type="ARBA" id="ARBA00022475"/>
    </source>
</evidence>
<dbReference type="PROSITE" id="PS50109">
    <property type="entry name" value="HIS_KIN"/>
    <property type="match status" value="1"/>
</dbReference>
<organism evidence="17 18">
    <name type="scientific">Gracilimonas sediminicola</name>
    <dbReference type="NCBI Taxonomy" id="2952158"/>
    <lineage>
        <taxon>Bacteria</taxon>
        <taxon>Pseudomonadati</taxon>
        <taxon>Balneolota</taxon>
        <taxon>Balneolia</taxon>
        <taxon>Balneolales</taxon>
        <taxon>Balneolaceae</taxon>
        <taxon>Gracilimonas</taxon>
    </lineage>
</organism>
<dbReference type="Proteomes" id="UP001139125">
    <property type="component" value="Unassembled WGS sequence"/>
</dbReference>
<dbReference type="SMART" id="SM00304">
    <property type="entry name" value="HAMP"/>
    <property type="match status" value="1"/>
</dbReference>
<dbReference type="Gene3D" id="6.10.340.10">
    <property type="match status" value="1"/>
</dbReference>